<dbReference type="Pfam" id="PF09366">
    <property type="entry name" value="DUF1997"/>
    <property type="match status" value="1"/>
</dbReference>
<sequence length="87" mass="9771">MDPSDFTLGVKGALYPDRHGKHTKLKGRLETTVSFVLPSVLALVPEDVRRNLANAVLTSLVENMKHKVIESLLADYNSFKNEKKIHK</sequence>
<gene>
    <name evidence="1" type="ORF">LE_TR21413_c0_g1_i1_g.68888</name>
</gene>
<evidence type="ECO:0000313" key="1">
    <source>
        <dbReference type="EMBL" id="JAU75436.1"/>
    </source>
</evidence>
<accession>A0A1J3I842</accession>
<name>A0A1J3I842_NOCCA</name>
<dbReference type="EMBL" id="GEVL01001905">
    <property type="protein sequence ID" value="JAU75436.1"/>
    <property type="molecule type" value="Transcribed_RNA"/>
</dbReference>
<organism evidence="1">
    <name type="scientific">Noccaea caerulescens</name>
    <name type="common">Alpine penny-cress</name>
    <name type="synonym">Thlaspi caerulescens</name>
    <dbReference type="NCBI Taxonomy" id="107243"/>
    <lineage>
        <taxon>Eukaryota</taxon>
        <taxon>Viridiplantae</taxon>
        <taxon>Streptophyta</taxon>
        <taxon>Embryophyta</taxon>
        <taxon>Tracheophyta</taxon>
        <taxon>Spermatophyta</taxon>
        <taxon>Magnoliopsida</taxon>
        <taxon>eudicotyledons</taxon>
        <taxon>Gunneridae</taxon>
        <taxon>Pentapetalae</taxon>
        <taxon>rosids</taxon>
        <taxon>malvids</taxon>
        <taxon>Brassicales</taxon>
        <taxon>Brassicaceae</taxon>
        <taxon>Coluteocarpeae</taxon>
        <taxon>Noccaea</taxon>
    </lineage>
</organism>
<reference evidence="1" key="1">
    <citation type="submission" date="2016-07" db="EMBL/GenBank/DDBJ databases">
        <title>De novo transcriptome assembly of four accessions of the metal hyperaccumulator plant Noccaea caerulescens.</title>
        <authorList>
            <person name="Blande D."/>
            <person name="Halimaa P."/>
            <person name="Tervahauta A.I."/>
            <person name="Aarts M.G."/>
            <person name="Karenlampi S.O."/>
        </authorList>
    </citation>
    <scope>NUCLEOTIDE SEQUENCE</scope>
</reference>
<dbReference type="AlphaFoldDB" id="A0A1J3I842"/>
<dbReference type="PANTHER" id="PTHR34133">
    <property type="entry name" value="OS07G0633000 PROTEIN"/>
    <property type="match status" value="1"/>
</dbReference>
<proteinExistence type="predicted"/>
<dbReference type="PANTHER" id="PTHR34133:SF9">
    <property type="entry name" value="DUF1997 DOMAIN-CONTAINING PROTEIN"/>
    <property type="match status" value="1"/>
</dbReference>
<protein>
    <submittedName>
        <fullName evidence="1">Uncharacterized protein</fullName>
    </submittedName>
</protein>
<dbReference type="InterPro" id="IPR018971">
    <property type="entry name" value="DUF1997"/>
</dbReference>